<dbReference type="EMBL" id="CP031222">
    <property type="protein sequence ID" value="AXI01780.1"/>
    <property type="molecule type" value="Genomic_DNA"/>
</dbReference>
<dbReference type="AlphaFoldDB" id="A0A345P3C1"/>
<dbReference type="Proteomes" id="UP000253940">
    <property type="component" value="Chromosome"/>
</dbReference>
<reference evidence="4 5" key="1">
    <citation type="submission" date="2018-07" db="EMBL/GenBank/DDBJ databases">
        <title>Genome sequencing of Moraxellaceae gen. HYN0046.</title>
        <authorList>
            <person name="Kim M."/>
            <person name="Yi H."/>
        </authorList>
    </citation>
    <scope>NUCLEOTIDE SEQUENCE [LARGE SCALE GENOMIC DNA]</scope>
    <source>
        <strain evidence="4 5">HYN0046</strain>
    </source>
</reference>
<dbReference type="SUPFAM" id="SSF56801">
    <property type="entry name" value="Acetyl-CoA synthetase-like"/>
    <property type="match status" value="1"/>
</dbReference>
<keyword evidence="2" id="KW-0067">ATP-binding</keyword>
<keyword evidence="5" id="KW-1185">Reference proteome</keyword>
<keyword evidence="1" id="KW-0547">Nucleotide-binding</keyword>
<sequence>MTNGAPTNRKNLIDCVLHWEQQKPDAIYLTQPYGDGNIVDYTWREVTDQARRFAAYLLSLNYPKGSNIAILGKNSAHWIMADIAIWMAGHVSVPLYSTLNAETAQYILQDSEAKLLILGKMDGTTDTWNDVKDHLPAGLPIISLPMSPRNDVPQWLDIIKQYPPLQDVIQRDDDALATIVYTSGSTGKPKGVMHCFRSMTAGMQGLQDEMGVTENDRMLSYLPLAHVAERAAVETNSLYSGFRLYFAEKLETFQADIKRARPTIFFSVPRLWMKFYLAVNHKMSPAKQRILFAIPILSGFIKKKILTELGFDQIRFALTGAAPLPPDIILWYRKLGLELLEVYGMSEDFGNSHLSRPGKVRIGYVGSPTPGTLSRIAANGELEVKSPSLMLGYYKLPEKTAEEMTPDGFLRTGDRGEFDAEGRLRITGRVKELFKTSKGKYIAPAPIENKFNHPQLEVSCVTGPDLPQPFILLMLSLEARQALDKGTLNRETLTGEFDKLISQVNATLEDHEKLAFAVIVKDQWTMENGFLTPTMKIKRNVIEERYLPFAEGWQKQGVRVIWET</sequence>
<dbReference type="PROSITE" id="PS00455">
    <property type="entry name" value="AMP_BINDING"/>
    <property type="match status" value="1"/>
</dbReference>
<dbReference type="Pfam" id="PF23562">
    <property type="entry name" value="AMP-binding_C_3"/>
    <property type="match status" value="1"/>
</dbReference>
<evidence type="ECO:0000259" key="3">
    <source>
        <dbReference type="Pfam" id="PF00501"/>
    </source>
</evidence>
<dbReference type="InterPro" id="IPR020845">
    <property type="entry name" value="AMP-binding_CS"/>
</dbReference>
<dbReference type="GO" id="GO:0005524">
    <property type="term" value="F:ATP binding"/>
    <property type="evidence" value="ECO:0007669"/>
    <property type="project" value="UniProtKB-KW"/>
</dbReference>
<gene>
    <name evidence="4" type="ORF">HYN46_02125</name>
</gene>
<evidence type="ECO:0000313" key="5">
    <source>
        <dbReference type="Proteomes" id="UP000253940"/>
    </source>
</evidence>
<protein>
    <submittedName>
        <fullName evidence="4">AMP-binding acetyl-CoA synthetase</fullName>
    </submittedName>
</protein>
<dbReference type="InterPro" id="IPR000873">
    <property type="entry name" value="AMP-dep_synth/lig_dom"/>
</dbReference>
<organism evidence="4 5">
    <name type="scientific">Aquirhabdus parva</name>
    <dbReference type="NCBI Taxonomy" id="2283318"/>
    <lineage>
        <taxon>Bacteria</taxon>
        <taxon>Pseudomonadati</taxon>
        <taxon>Pseudomonadota</taxon>
        <taxon>Gammaproteobacteria</taxon>
        <taxon>Moraxellales</taxon>
        <taxon>Moraxellaceae</taxon>
        <taxon>Aquirhabdus</taxon>
    </lineage>
</organism>
<dbReference type="InterPro" id="IPR042099">
    <property type="entry name" value="ANL_N_sf"/>
</dbReference>
<evidence type="ECO:0000313" key="4">
    <source>
        <dbReference type="EMBL" id="AXI01780.1"/>
    </source>
</evidence>
<evidence type="ECO:0000256" key="2">
    <source>
        <dbReference type="ARBA" id="ARBA00022840"/>
    </source>
</evidence>
<name>A0A345P3C1_9GAMM</name>
<dbReference type="Pfam" id="PF00501">
    <property type="entry name" value="AMP-binding"/>
    <property type="match status" value="1"/>
</dbReference>
<evidence type="ECO:0000256" key="1">
    <source>
        <dbReference type="ARBA" id="ARBA00022741"/>
    </source>
</evidence>
<feature type="domain" description="AMP-dependent synthetase/ligase" evidence="3">
    <location>
        <begin position="19"/>
        <end position="394"/>
    </location>
</feature>
<dbReference type="GO" id="GO:0016020">
    <property type="term" value="C:membrane"/>
    <property type="evidence" value="ECO:0007669"/>
    <property type="project" value="TreeGrafter"/>
</dbReference>
<dbReference type="Gene3D" id="3.40.50.12780">
    <property type="entry name" value="N-terminal domain of ligase-like"/>
    <property type="match status" value="1"/>
</dbReference>
<proteinExistence type="predicted"/>
<dbReference type="OrthoDB" id="9803968at2"/>
<dbReference type="KEGG" id="mbah:HYN46_02125"/>
<accession>A0A345P3C1</accession>
<dbReference type="GO" id="GO:0004467">
    <property type="term" value="F:long-chain fatty acid-CoA ligase activity"/>
    <property type="evidence" value="ECO:0007669"/>
    <property type="project" value="TreeGrafter"/>
</dbReference>
<dbReference type="PANTHER" id="PTHR43272">
    <property type="entry name" value="LONG-CHAIN-FATTY-ACID--COA LIGASE"/>
    <property type="match status" value="1"/>
</dbReference>
<dbReference type="PANTHER" id="PTHR43272:SF33">
    <property type="entry name" value="AMP-BINDING DOMAIN-CONTAINING PROTEIN-RELATED"/>
    <property type="match status" value="1"/>
</dbReference>